<protein>
    <submittedName>
        <fullName evidence="4">Sugar (Pentulose or hexulose) kinase</fullName>
    </submittedName>
</protein>
<reference evidence="4 5" key="1">
    <citation type="submission" date="2017-02" db="EMBL/GenBank/DDBJ databases">
        <authorList>
            <person name="Peterson S.W."/>
        </authorList>
    </citation>
    <scope>NUCLEOTIDE SEQUENCE [LARGE SCALE GENOMIC DNA]</scope>
    <source>
        <strain evidence="4 5">ATCC BAA-909</strain>
    </source>
</reference>
<keyword evidence="5" id="KW-1185">Reference proteome</keyword>
<dbReference type="AlphaFoldDB" id="A0A1T4MP71"/>
<dbReference type="GeneID" id="303367196"/>
<evidence type="ECO:0000256" key="2">
    <source>
        <dbReference type="ARBA" id="ARBA00022679"/>
    </source>
</evidence>
<organism evidence="4 5">
    <name type="scientific">Treponema berlinense</name>
    <dbReference type="NCBI Taxonomy" id="225004"/>
    <lineage>
        <taxon>Bacteria</taxon>
        <taxon>Pseudomonadati</taxon>
        <taxon>Spirochaetota</taxon>
        <taxon>Spirochaetia</taxon>
        <taxon>Spirochaetales</taxon>
        <taxon>Treponemataceae</taxon>
        <taxon>Treponema</taxon>
    </lineage>
</organism>
<keyword evidence="2" id="KW-0808">Transferase</keyword>
<dbReference type="GO" id="GO:0016301">
    <property type="term" value="F:kinase activity"/>
    <property type="evidence" value="ECO:0007669"/>
    <property type="project" value="UniProtKB-KW"/>
</dbReference>
<evidence type="ECO:0000256" key="1">
    <source>
        <dbReference type="ARBA" id="ARBA00009156"/>
    </source>
</evidence>
<dbReference type="STRING" id="225004.SAMN02745152_00942"/>
<evidence type="ECO:0000256" key="3">
    <source>
        <dbReference type="ARBA" id="ARBA00022777"/>
    </source>
</evidence>
<evidence type="ECO:0000313" key="4">
    <source>
        <dbReference type="EMBL" id="SJZ68616.1"/>
    </source>
</evidence>
<dbReference type="Gene3D" id="3.30.420.40">
    <property type="match status" value="3"/>
</dbReference>
<gene>
    <name evidence="4" type="ORF">SAMN02745152_00942</name>
</gene>
<proteinExistence type="inferred from homology"/>
<dbReference type="OrthoDB" id="9805576at2"/>
<dbReference type="InterPro" id="IPR043129">
    <property type="entry name" value="ATPase_NBD"/>
</dbReference>
<dbReference type="CDD" id="cd00366">
    <property type="entry name" value="ASKHA_NBD_FGGY"/>
    <property type="match status" value="1"/>
</dbReference>
<dbReference type="SUPFAM" id="SSF53067">
    <property type="entry name" value="Actin-like ATPase domain"/>
    <property type="match status" value="2"/>
</dbReference>
<comment type="similarity">
    <text evidence="1">Belongs to the FGGY kinase family.</text>
</comment>
<dbReference type="EMBL" id="FUXC01000004">
    <property type="protein sequence ID" value="SJZ68616.1"/>
    <property type="molecule type" value="Genomic_DNA"/>
</dbReference>
<sequence>MKDAILCVDIGTSSLKAALMPDSPKSIAYARANFTEKDESKIAREWVGALKQAVEELKQKSPDTGIEAICISGNGPTVVSNNGLTLLWSKNAPTSVSDKKSIWIPRLDAFRKLHTHHWYESDKIFGTPEYLIYRLTGNAVTILPEERFREIYWTEEQLKAEGFSDDEIKKLPPFVKPGTLAGKITKQAAEETGLLEGTLVFCGAPDFVVALIGTDTLDTGMLCDRSGSSEGLNLCTPIPLNSPNIRTMPSIIPGMWNAAVIIPDTGSRFAIFKQKVEDELKTKITHKKLVAQIVDTPTLENPQILTDEQKKEGLAIIHDVTHQLWAALNILKKASEEAGLPQPRSITVTGGQALNEKWTQIKCDTLCVPFVVTECVDAELAGDNILARISLGYYDSIEEAAFVLVKKSHIYTPAMPADHA</sequence>
<dbReference type="InterPro" id="IPR050406">
    <property type="entry name" value="FGGY_Carb_Kinase"/>
</dbReference>
<name>A0A1T4MP71_9SPIR</name>
<dbReference type="PANTHER" id="PTHR43095">
    <property type="entry name" value="SUGAR KINASE"/>
    <property type="match status" value="1"/>
</dbReference>
<dbReference type="RefSeq" id="WP_159443489.1">
    <property type="nucleotide sequence ID" value="NZ_CAMCOW010000065.1"/>
</dbReference>
<keyword evidence="3 4" id="KW-0418">Kinase</keyword>
<dbReference type="PANTHER" id="PTHR43095:SF5">
    <property type="entry name" value="XYLULOSE KINASE"/>
    <property type="match status" value="1"/>
</dbReference>
<accession>A0A1T4MP71</accession>
<evidence type="ECO:0000313" key="5">
    <source>
        <dbReference type="Proteomes" id="UP000190395"/>
    </source>
</evidence>
<dbReference type="Proteomes" id="UP000190395">
    <property type="component" value="Unassembled WGS sequence"/>
</dbReference>